<dbReference type="PANTHER" id="PTHR37049:SF5">
    <property type="entry name" value="TAIL SPECIFIC PROTEASE DOMAIN-CONTAINING PROTEIN"/>
    <property type="match status" value="1"/>
</dbReference>
<protein>
    <submittedName>
        <fullName evidence="3">Uncharacterized protein</fullName>
    </submittedName>
</protein>
<dbReference type="Proteomes" id="UP000800092">
    <property type="component" value="Unassembled WGS sequence"/>
</dbReference>
<dbReference type="Pfam" id="PF03572">
    <property type="entry name" value="Peptidase_S41"/>
    <property type="match status" value="1"/>
</dbReference>
<gene>
    <name evidence="3" type="ORF">EV356DRAFT_454808</name>
</gene>
<evidence type="ECO:0000259" key="2">
    <source>
        <dbReference type="Pfam" id="PF23658"/>
    </source>
</evidence>
<dbReference type="InterPro" id="IPR029045">
    <property type="entry name" value="ClpP/crotonase-like_dom_sf"/>
</dbReference>
<proteinExistence type="predicted"/>
<reference evidence="3" key="1">
    <citation type="journal article" date="2020" name="Stud. Mycol.">
        <title>101 Dothideomycetes genomes: a test case for predicting lifestyles and emergence of pathogens.</title>
        <authorList>
            <person name="Haridas S."/>
            <person name="Albert R."/>
            <person name="Binder M."/>
            <person name="Bloem J."/>
            <person name="Labutti K."/>
            <person name="Salamov A."/>
            <person name="Andreopoulos B."/>
            <person name="Baker S."/>
            <person name="Barry K."/>
            <person name="Bills G."/>
            <person name="Bluhm B."/>
            <person name="Cannon C."/>
            <person name="Castanera R."/>
            <person name="Culley D."/>
            <person name="Daum C."/>
            <person name="Ezra D."/>
            <person name="Gonzalez J."/>
            <person name="Henrissat B."/>
            <person name="Kuo A."/>
            <person name="Liang C."/>
            <person name="Lipzen A."/>
            <person name="Lutzoni F."/>
            <person name="Magnuson J."/>
            <person name="Mondo S."/>
            <person name="Nolan M."/>
            <person name="Ohm R."/>
            <person name="Pangilinan J."/>
            <person name="Park H.-J."/>
            <person name="Ramirez L."/>
            <person name="Alfaro M."/>
            <person name="Sun H."/>
            <person name="Tritt A."/>
            <person name="Yoshinaga Y."/>
            <person name="Zwiers L.-H."/>
            <person name="Turgeon B."/>
            <person name="Goodwin S."/>
            <person name="Spatafora J."/>
            <person name="Crous P."/>
            <person name="Grigoriev I."/>
        </authorList>
    </citation>
    <scope>NUCLEOTIDE SEQUENCE</scope>
    <source>
        <strain evidence="3">Tuck. ex Michener</strain>
    </source>
</reference>
<keyword evidence="4" id="KW-1185">Reference proteome</keyword>
<dbReference type="OrthoDB" id="27214at2759"/>
<name>A0A6A6GX86_VIRVR</name>
<dbReference type="EMBL" id="ML991850">
    <property type="protein sequence ID" value="KAF2229953.1"/>
    <property type="molecule type" value="Genomic_DNA"/>
</dbReference>
<evidence type="ECO:0000259" key="1">
    <source>
        <dbReference type="Pfam" id="PF03572"/>
    </source>
</evidence>
<dbReference type="GO" id="GO:0006508">
    <property type="term" value="P:proteolysis"/>
    <property type="evidence" value="ECO:0007669"/>
    <property type="project" value="InterPro"/>
</dbReference>
<accession>A0A6A6GX86</accession>
<dbReference type="PANTHER" id="PTHR37049">
    <property type="entry name" value="PEPTIDASE S41 FAMILY PROTEIN"/>
    <property type="match status" value="1"/>
</dbReference>
<organism evidence="3 4">
    <name type="scientific">Viridothelium virens</name>
    <name type="common">Speckled blister lichen</name>
    <name type="synonym">Trypethelium virens</name>
    <dbReference type="NCBI Taxonomy" id="1048519"/>
    <lineage>
        <taxon>Eukaryota</taxon>
        <taxon>Fungi</taxon>
        <taxon>Dikarya</taxon>
        <taxon>Ascomycota</taxon>
        <taxon>Pezizomycotina</taxon>
        <taxon>Dothideomycetes</taxon>
        <taxon>Dothideomycetes incertae sedis</taxon>
        <taxon>Trypetheliales</taxon>
        <taxon>Trypetheliaceae</taxon>
        <taxon>Viridothelium</taxon>
    </lineage>
</organism>
<dbReference type="InterPro" id="IPR005151">
    <property type="entry name" value="Tail-specific_protease"/>
</dbReference>
<feature type="domain" description="CPAF-like PDZ" evidence="2">
    <location>
        <begin position="158"/>
        <end position="277"/>
    </location>
</feature>
<dbReference type="InterPro" id="IPR052766">
    <property type="entry name" value="S41A_metabolite_peptidase"/>
</dbReference>
<dbReference type="Pfam" id="PF23658">
    <property type="entry name" value="PDZ_CPAF_rel"/>
    <property type="match status" value="1"/>
</dbReference>
<evidence type="ECO:0000313" key="4">
    <source>
        <dbReference type="Proteomes" id="UP000800092"/>
    </source>
</evidence>
<dbReference type="Gene3D" id="3.90.226.10">
    <property type="entry name" value="2-enoyl-CoA Hydratase, Chain A, domain 1"/>
    <property type="match status" value="1"/>
</dbReference>
<feature type="domain" description="Tail specific protease" evidence="1">
    <location>
        <begin position="367"/>
        <end position="577"/>
    </location>
</feature>
<sequence length="882" mass="96995">MVLLGCSAVIGGDDVASQTVDLNGTPPSPQPTICGDIVSDNIYQDQYWFFASDVIACLISVPFHPEVASRFITYFNETMQFQSTLTYLKNPPSTYQQPALDFQARLQQIQDRVNAGFYQNQYAFEADLQALSQATHDSHAVLYAGALNQFTFARPVINPFALVTVSPDGKQVPEIYFHDDLLACNGQHSNCTVSAVESINNVPVVDYLTSFAQKNSIGMVEPHADWNNLMESPAQDIIGSANAFSGGANFYDGDAINVTWKNSTEQGFYWLALYNSPGFTGPLTTGGDFYNYFVLGNPPANYDEELQKYYSSLPPDNSTGIDTDTAPLLSWNSVSPAYPNNTLTRQQYLGSDSSGIITSYYLEDIETAVLSIPSFTEYGKGIDTFSSAVSVFTDAASKNNAIKIIIDLQQNTGGQASLAFDTFRQFFPHKLPYAGSRMRSHEMANIIGNTFTAYFQSLDSGDEAQAYFNALYEEWVVTPRLNAETGQNFSSWAEFYGPQHFNGDYFSLTQRYNLSSQLFDESDLDIDFPDCYFDNSCDDSTLWQGKDIILLTDGLCTSACTLFVEMMTQDAGAQTVVVGGRPEPGPMQAASGSRGATSYSSDELDGDFATTVEKNATAGDQLPQVRDPGMVITYFGFTLRDQVRPNATTPNQFLYLPADCRIYWTFANINDYGRLWRDVWNARYNDTSICVPGSTGVTAPAKNTANVRQKRSTPASDVSVGEYIEDGLSLSSWKDHLGVPDEDITSKYNKPLTLCGNGKGGPEQRLCNNGAICKKVDFPCRNTSCRRQCTTTNGNIEDFVCLQSCLPTSNTGGNCKNNEQCQGFTSTGSKLNSGGNLRDPSHSYEVKLGYCYPSPATDYQCSYLKQQQSHLQDALNAGVSKR</sequence>
<dbReference type="GO" id="GO:0008236">
    <property type="term" value="F:serine-type peptidase activity"/>
    <property type="evidence" value="ECO:0007669"/>
    <property type="project" value="InterPro"/>
</dbReference>
<dbReference type="AlphaFoldDB" id="A0A6A6GX86"/>
<evidence type="ECO:0000313" key="3">
    <source>
        <dbReference type="EMBL" id="KAF2229953.1"/>
    </source>
</evidence>
<dbReference type="InterPro" id="IPR056186">
    <property type="entry name" value="PDZ_CPAF-rel"/>
</dbReference>
<dbReference type="SUPFAM" id="SSF52096">
    <property type="entry name" value="ClpP/crotonase"/>
    <property type="match status" value="1"/>
</dbReference>